<evidence type="ECO:0000256" key="1">
    <source>
        <dbReference type="SAM" id="MobiDB-lite"/>
    </source>
</evidence>
<gene>
    <name evidence="3" type="ORF">EJ06DRAFT_582403</name>
</gene>
<evidence type="ECO:0000313" key="3">
    <source>
        <dbReference type="EMBL" id="KAF2399757.1"/>
    </source>
</evidence>
<name>A0A6G1HV89_9PEZI</name>
<dbReference type="Proteomes" id="UP000799640">
    <property type="component" value="Unassembled WGS sequence"/>
</dbReference>
<proteinExistence type="predicted"/>
<accession>A0A6G1HV89</accession>
<sequence>MQLTKTLLLALLGLGATAFAAPAPAEASAAAAELTADACDRIPYDERHRYRECEHDRDRGDRRGECRDIPRDRRPNWCYN</sequence>
<dbReference type="AlphaFoldDB" id="A0A6G1HV89"/>
<dbReference type="EMBL" id="ML996696">
    <property type="protein sequence ID" value="KAF2399757.1"/>
    <property type="molecule type" value="Genomic_DNA"/>
</dbReference>
<organism evidence="3 4">
    <name type="scientific">Trichodelitschia bisporula</name>
    <dbReference type="NCBI Taxonomy" id="703511"/>
    <lineage>
        <taxon>Eukaryota</taxon>
        <taxon>Fungi</taxon>
        <taxon>Dikarya</taxon>
        <taxon>Ascomycota</taxon>
        <taxon>Pezizomycotina</taxon>
        <taxon>Dothideomycetes</taxon>
        <taxon>Dothideomycetes incertae sedis</taxon>
        <taxon>Phaeotrichales</taxon>
        <taxon>Phaeotrichaceae</taxon>
        <taxon>Trichodelitschia</taxon>
    </lineage>
</organism>
<feature type="signal peptide" evidence="2">
    <location>
        <begin position="1"/>
        <end position="20"/>
    </location>
</feature>
<evidence type="ECO:0000256" key="2">
    <source>
        <dbReference type="SAM" id="SignalP"/>
    </source>
</evidence>
<feature type="region of interest" description="Disordered" evidence="1">
    <location>
        <begin position="53"/>
        <end position="80"/>
    </location>
</feature>
<keyword evidence="4" id="KW-1185">Reference proteome</keyword>
<protein>
    <submittedName>
        <fullName evidence="3">Uncharacterized protein</fullName>
    </submittedName>
</protein>
<keyword evidence="2" id="KW-0732">Signal</keyword>
<feature type="chain" id="PRO_5026106190" evidence="2">
    <location>
        <begin position="21"/>
        <end position="80"/>
    </location>
</feature>
<evidence type="ECO:0000313" key="4">
    <source>
        <dbReference type="Proteomes" id="UP000799640"/>
    </source>
</evidence>
<reference evidence="3" key="1">
    <citation type="journal article" date="2020" name="Stud. Mycol.">
        <title>101 Dothideomycetes genomes: a test case for predicting lifestyles and emergence of pathogens.</title>
        <authorList>
            <person name="Haridas S."/>
            <person name="Albert R."/>
            <person name="Binder M."/>
            <person name="Bloem J."/>
            <person name="Labutti K."/>
            <person name="Salamov A."/>
            <person name="Andreopoulos B."/>
            <person name="Baker S."/>
            <person name="Barry K."/>
            <person name="Bills G."/>
            <person name="Bluhm B."/>
            <person name="Cannon C."/>
            <person name="Castanera R."/>
            <person name="Culley D."/>
            <person name="Daum C."/>
            <person name="Ezra D."/>
            <person name="Gonzalez J."/>
            <person name="Henrissat B."/>
            <person name="Kuo A."/>
            <person name="Liang C."/>
            <person name="Lipzen A."/>
            <person name="Lutzoni F."/>
            <person name="Magnuson J."/>
            <person name="Mondo S."/>
            <person name="Nolan M."/>
            <person name="Ohm R."/>
            <person name="Pangilinan J."/>
            <person name="Park H.-J."/>
            <person name="Ramirez L."/>
            <person name="Alfaro M."/>
            <person name="Sun H."/>
            <person name="Tritt A."/>
            <person name="Yoshinaga Y."/>
            <person name="Zwiers L.-H."/>
            <person name="Turgeon B."/>
            <person name="Goodwin S."/>
            <person name="Spatafora J."/>
            <person name="Crous P."/>
            <person name="Grigoriev I."/>
        </authorList>
    </citation>
    <scope>NUCLEOTIDE SEQUENCE</scope>
    <source>
        <strain evidence="3">CBS 262.69</strain>
    </source>
</reference>